<evidence type="ECO:0000256" key="1">
    <source>
        <dbReference type="SAM" id="MobiDB-lite"/>
    </source>
</evidence>
<proteinExistence type="predicted"/>
<gene>
    <name evidence="2" type="ORF">SAMN05216251_104167</name>
</gene>
<dbReference type="AlphaFoldDB" id="A0A1I2C6A2"/>
<accession>A0A1I2C6A2</accession>
<feature type="region of interest" description="Disordered" evidence="1">
    <location>
        <begin position="232"/>
        <end position="280"/>
    </location>
</feature>
<reference evidence="2 3" key="1">
    <citation type="submission" date="2016-10" db="EMBL/GenBank/DDBJ databases">
        <authorList>
            <person name="de Groot N.N."/>
        </authorList>
    </citation>
    <scope>NUCLEOTIDE SEQUENCE [LARGE SCALE GENOMIC DNA]</scope>
    <source>
        <strain evidence="2 3">CGMCC 4.3510</strain>
    </source>
</reference>
<dbReference type="Proteomes" id="UP000199323">
    <property type="component" value="Unassembled WGS sequence"/>
</dbReference>
<organism evidence="2 3">
    <name type="scientific">Actinacidiphila alni</name>
    <dbReference type="NCBI Taxonomy" id="380248"/>
    <lineage>
        <taxon>Bacteria</taxon>
        <taxon>Bacillati</taxon>
        <taxon>Actinomycetota</taxon>
        <taxon>Actinomycetes</taxon>
        <taxon>Kitasatosporales</taxon>
        <taxon>Streptomycetaceae</taxon>
        <taxon>Actinacidiphila</taxon>
    </lineage>
</organism>
<feature type="compositionally biased region" description="Basic and acidic residues" evidence="1">
    <location>
        <begin position="246"/>
        <end position="264"/>
    </location>
</feature>
<dbReference type="STRING" id="380248.SAMN05216251_104167"/>
<dbReference type="InterPro" id="IPR046037">
    <property type="entry name" value="DUF5995"/>
</dbReference>
<evidence type="ECO:0000313" key="2">
    <source>
        <dbReference type="EMBL" id="SFE63859.1"/>
    </source>
</evidence>
<name>A0A1I2C6A2_9ACTN</name>
<keyword evidence="3" id="KW-1185">Reference proteome</keyword>
<dbReference type="Pfam" id="PF19458">
    <property type="entry name" value="DUF5995"/>
    <property type="match status" value="1"/>
</dbReference>
<feature type="compositionally biased region" description="Polar residues" evidence="1">
    <location>
        <begin position="268"/>
        <end position="280"/>
    </location>
</feature>
<dbReference type="EMBL" id="FONG01000004">
    <property type="protein sequence ID" value="SFE63859.1"/>
    <property type="molecule type" value="Genomic_DNA"/>
</dbReference>
<sequence>MDSAGAGTAAVGAVADRMRRLTAGLPPGDGVAVFTSVYVEVTGEVAGRLAAGGFADSAMAAELAVRFAGRYLAAVEDDARGREVPACWRPLLRMRAHRDIHPVQFALAGINAHVGHDLALAVVDTARATGAEPAALAADFDRVGEILTDIEMRVREALMPGPDLLDLADPLTHIVGSWSLDRARDAAWAAARLLWALRGADDAYAECVVRLDAGVGLIGRFLLTPVRRRRPALGRPVPESPVPERPVPERPVPERPTPKRRVTERPGCQSSGSNTGAISS</sequence>
<protein>
    <submittedName>
        <fullName evidence="2">Uncharacterized protein</fullName>
    </submittedName>
</protein>
<evidence type="ECO:0000313" key="3">
    <source>
        <dbReference type="Proteomes" id="UP000199323"/>
    </source>
</evidence>